<dbReference type="PANTHER" id="PTHR15481:SF0">
    <property type="entry name" value="LD23870P-RELATED"/>
    <property type="match status" value="1"/>
</dbReference>
<protein>
    <submittedName>
        <fullName evidence="5">Polypyrimidine tract-binding protein</fullName>
    </submittedName>
</protein>
<dbReference type="SMART" id="SM00360">
    <property type="entry name" value="RRM"/>
    <property type="match status" value="3"/>
</dbReference>
<dbReference type="AlphaFoldDB" id="I7MA71"/>
<evidence type="ECO:0000256" key="1">
    <source>
        <dbReference type="ARBA" id="ARBA00022884"/>
    </source>
</evidence>
<dbReference type="SUPFAM" id="SSF54928">
    <property type="entry name" value="RNA-binding domain, RBD"/>
    <property type="match status" value="2"/>
</dbReference>
<dbReference type="InterPro" id="IPR012677">
    <property type="entry name" value="Nucleotide-bd_a/b_plait_sf"/>
</dbReference>
<gene>
    <name evidence="5" type="ORF">TTHERM_00658770</name>
</gene>
<dbReference type="InParanoid" id="I7MA71"/>
<organism evidence="5 6">
    <name type="scientific">Tetrahymena thermophila (strain SB210)</name>
    <dbReference type="NCBI Taxonomy" id="312017"/>
    <lineage>
        <taxon>Eukaryota</taxon>
        <taxon>Sar</taxon>
        <taxon>Alveolata</taxon>
        <taxon>Ciliophora</taxon>
        <taxon>Intramacronucleata</taxon>
        <taxon>Oligohymenophorea</taxon>
        <taxon>Hymenostomatida</taxon>
        <taxon>Tetrahymenina</taxon>
        <taxon>Tetrahymenidae</taxon>
        <taxon>Tetrahymena</taxon>
    </lineage>
</organism>
<dbReference type="GO" id="GO:0000398">
    <property type="term" value="P:mRNA splicing, via spliceosome"/>
    <property type="evidence" value="ECO:0007669"/>
    <property type="project" value="TreeGrafter"/>
</dbReference>
<dbReference type="GO" id="GO:0005737">
    <property type="term" value="C:cytoplasm"/>
    <property type="evidence" value="ECO:0007669"/>
    <property type="project" value="TreeGrafter"/>
</dbReference>
<feature type="region of interest" description="Disordered" evidence="3">
    <location>
        <begin position="641"/>
        <end position="730"/>
    </location>
</feature>
<dbReference type="GO" id="GO:0061574">
    <property type="term" value="C:ASAP complex"/>
    <property type="evidence" value="ECO:0007669"/>
    <property type="project" value="TreeGrafter"/>
</dbReference>
<reference evidence="6" key="1">
    <citation type="journal article" date="2006" name="PLoS Biol.">
        <title>Macronuclear genome sequence of the ciliate Tetrahymena thermophila, a model eukaryote.</title>
        <authorList>
            <person name="Eisen J.A."/>
            <person name="Coyne R.S."/>
            <person name="Wu M."/>
            <person name="Wu D."/>
            <person name="Thiagarajan M."/>
            <person name="Wortman J.R."/>
            <person name="Badger J.H."/>
            <person name="Ren Q."/>
            <person name="Amedeo P."/>
            <person name="Jones K.M."/>
            <person name="Tallon L.J."/>
            <person name="Delcher A.L."/>
            <person name="Salzberg S.L."/>
            <person name="Silva J.C."/>
            <person name="Haas B.J."/>
            <person name="Majoros W.H."/>
            <person name="Farzad M."/>
            <person name="Carlton J.M."/>
            <person name="Smith R.K. Jr."/>
            <person name="Garg J."/>
            <person name="Pearlman R.E."/>
            <person name="Karrer K.M."/>
            <person name="Sun L."/>
            <person name="Manning G."/>
            <person name="Elde N.C."/>
            <person name="Turkewitz A.P."/>
            <person name="Asai D.J."/>
            <person name="Wilkes D.E."/>
            <person name="Wang Y."/>
            <person name="Cai H."/>
            <person name="Collins K."/>
            <person name="Stewart B.A."/>
            <person name="Lee S.R."/>
            <person name="Wilamowska K."/>
            <person name="Weinberg Z."/>
            <person name="Ruzzo W.L."/>
            <person name="Wloga D."/>
            <person name="Gaertig J."/>
            <person name="Frankel J."/>
            <person name="Tsao C.-C."/>
            <person name="Gorovsky M.A."/>
            <person name="Keeling P.J."/>
            <person name="Waller R.F."/>
            <person name="Patron N.J."/>
            <person name="Cherry J.M."/>
            <person name="Stover N.A."/>
            <person name="Krieger C.J."/>
            <person name="del Toro C."/>
            <person name="Ryder H.F."/>
            <person name="Williamson S.C."/>
            <person name="Barbeau R.A."/>
            <person name="Hamilton E.P."/>
            <person name="Orias E."/>
        </authorList>
    </citation>
    <scope>NUCLEOTIDE SEQUENCE [LARGE SCALE GENOMIC DNA]</scope>
    <source>
        <strain evidence="6">SB210</strain>
    </source>
</reference>
<dbReference type="Gene3D" id="3.30.70.330">
    <property type="match status" value="3"/>
</dbReference>
<keyword evidence="6" id="KW-1185">Reference proteome</keyword>
<dbReference type="OrthoDB" id="296632at2759"/>
<feature type="domain" description="RRM" evidence="4">
    <location>
        <begin position="941"/>
        <end position="1014"/>
    </location>
</feature>
<dbReference type="EMBL" id="GG662471">
    <property type="protein sequence ID" value="EAS03833.2"/>
    <property type="molecule type" value="Genomic_DNA"/>
</dbReference>
<dbReference type="GO" id="GO:0005654">
    <property type="term" value="C:nucleoplasm"/>
    <property type="evidence" value="ECO:0007669"/>
    <property type="project" value="TreeGrafter"/>
</dbReference>
<dbReference type="GO" id="GO:0003723">
    <property type="term" value="F:RNA binding"/>
    <property type="evidence" value="ECO:0007669"/>
    <property type="project" value="UniProtKB-UniRule"/>
</dbReference>
<feature type="region of interest" description="Disordered" evidence="3">
    <location>
        <begin position="40"/>
        <end position="60"/>
    </location>
</feature>
<dbReference type="Pfam" id="PF00076">
    <property type="entry name" value="RRM_1"/>
    <property type="match status" value="2"/>
</dbReference>
<dbReference type="Proteomes" id="UP000009168">
    <property type="component" value="Unassembled WGS sequence"/>
</dbReference>
<dbReference type="PROSITE" id="PS50102">
    <property type="entry name" value="RRM"/>
    <property type="match status" value="2"/>
</dbReference>
<dbReference type="STRING" id="312017.I7MA71"/>
<feature type="compositionally biased region" description="Polar residues" evidence="3">
    <location>
        <begin position="179"/>
        <end position="195"/>
    </location>
</feature>
<keyword evidence="1 2" id="KW-0694">RNA-binding</keyword>
<dbReference type="GeneID" id="7833733"/>
<feature type="compositionally biased region" description="Low complexity" evidence="3">
    <location>
        <begin position="129"/>
        <end position="175"/>
    </location>
</feature>
<evidence type="ECO:0000259" key="4">
    <source>
        <dbReference type="PROSITE" id="PS50102"/>
    </source>
</evidence>
<feature type="domain" description="RRM" evidence="4">
    <location>
        <begin position="1050"/>
        <end position="1125"/>
    </location>
</feature>
<evidence type="ECO:0000313" key="5">
    <source>
        <dbReference type="EMBL" id="EAS03833.2"/>
    </source>
</evidence>
<feature type="compositionally biased region" description="Polar residues" evidence="3">
    <location>
        <begin position="111"/>
        <end position="120"/>
    </location>
</feature>
<evidence type="ECO:0000313" key="6">
    <source>
        <dbReference type="Proteomes" id="UP000009168"/>
    </source>
</evidence>
<evidence type="ECO:0000256" key="3">
    <source>
        <dbReference type="SAM" id="MobiDB-lite"/>
    </source>
</evidence>
<feature type="compositionally biased region" description="Low complexity" evidence="3">
    <location>
        <begin position="714"/>
        <end position="730"/>
    </location>
</feature>
<feature type="compositionally biased region" description="Basic and acidic residues" evidence="3">
    <location>
        <begin position="100"/>
        <end position="110"/>
    </location>
</feature>
<proteinExistence type="predicted"/>
<dbReference type="InterPro" id="IPR000504">
    <property type="entry name" value="RRM_dom"/>
</dbReference>
<dbReference type="Pfam" id="PF13893">
    <property type="entry name" value="RRM_5"/>
    <property type="match status" value="1"/>
</dbReference>
<dbReference type="PANTHER" id="PTHR15481">
    <property type="entry name" value="RIBONUCLEIC ACID BINDING PROTEIN S1"/>
    <property type="match status" value="1"/>
</dbReference>
<feature type="compositionally biased region" description="Polar residues" evidence="3">
    <location>
        <begin position="50"/>
        <end position="60"/>
    </location>
</feature>
<dbReference type="RefSeq" id="XP_001024078.2">
    <property type="nucleotide sequence ID" value="XM_001024078.2"/>
</dbReference>
<dbReference type="KEGG" id="tet:TTHERM_00658770"/>
<sequence length="1145" mass="130827">MNPSNDTTKGQPFYIEKEDQEQGKIQNTNQMINQEQNHTNLNNNLDENCESPSDTTHSNSNIVNEKQNLQAYLMFDSGNSSQPQNECSKEIDGLIASEKKEKSLSQEIENKQQTQSQTDLQIIKKQEQQQDSSSQSDYQYLYYVSSNNNGNSNNDSSKNQMNNDNNSGGNNNTNKHFGISNNNISPQNDSSSKIDQLSKGIRPSKVLLVMVQNPQDEVIEHRIIFEKFSFFGEVEQILIFSKKQPWKLFVDMNSIEVAIKAKNALENSSICVNNLELKMKVQFSSQQNLVLKNGNGGINYKDLNKKFEKTQLSYSIKIDPTSSQSQNLYQSAQIMDMNRRHIASQFVSAQSMQLPNPQLQMLKVTDPSAVQSMTFQVGVPPQKVQIMSSSLIQQDQNQYIPQQMAPIVVTNSGMQTIQPQVPIYQTGRDSPQMMQNSGLAHPKINMTGSVQMQSGNLIQMAPYNQYEQLQQPLMTYSFGGNPVILKDDSFSNQQVQQNQNQLFQSQHYIGQHLNNQYQQPKSEMTSSLQYPINQISSYHQTINMTQSMNIHSNSMTFSKPQESIFALNKNDNNPKNESVEQLDDILERIQNNQFENSGEISKEDLKDLEEQKSNSFDDFKGFNDQKTSIGQENLQNNQQLLNSSDNRNGINQSPFSPEQKSIQPQSTMQRSHSNSSDGNQMTGIQKLDQLIGQAQGSDQSDGEQYPLSDDEGPTFPFQKTQQKSQQQQPIRAIQQLDTQLKTQYGSNNQGAYFINMQGSAGQQNQSANIIGNQLMSSSQGKPIHGSLMMQPYIQNNQLNQNQSLMNQGQVQMLQQQANSGVQFGQFQNQNANNSYQQIPNQYGYNMRQNRQRMQQNSNPAYAQSCMLVNQQQQQNLQLQQSGQVNLQQFDGQNISYSMQIKPNFHSMSTNISGMRMEENMGTFNGSTYIKQGFLEDSKPSLVIYVNHLMNKDITVTHLYNIFSNFGDIVKIILKRNKCTAFIEYTMQENATKAKEFMDKKIFFDNEIRVFYSHFETLQKQDDKFQEQFIGSEQTNRFQKDSKMTLNPPSLVLHISSLKQEICDHEKIHELFRPYGKIEAIHIEKVPPRYMSHIKFSSLKESLMAIAHMHNKEIKGRKMLISFTRKKLDTTTKNVVTYSKNIQFNN</sequence>
<feature type="region of interest" description="Disordered" evidence="3">
    <location>
        <begin position="100"/>
        <end position="196"/>
    </location>
</feature>
<dbReference type="CDD" id="cd00590">
    <property type="entry name" value="RRM_SF"/>
    <property type="match status" value="2"/>
</dbReference>
<dbReference type="eggNOG" id="KOG1190">
    <property type="taxonomic scope" value="Eukaryota"/>
</dbReference>
<feature type="compositionally biased region" description="Polar residues" evidence="3">
    <location>
        <begin position="643"/>
        <end position="683"/>
    </location>
</feature>
<accession>I7MA71</accession>
<name>I7MA71_TETTS</name>
<dbReference type="InterPro" id="IPR035979">
    <property type="entry name" value="RBD_domain_sf"/>
</dbReference>
<evidence type="ECO:0000256" key="2">
    <source>
        <dbReference type="PROSITE-ProRule" id="PRU00176"/>
    </source>
</evidence>